<gene>
    <name evidence="7" type="ORF">CHS0354_028161</name>
</gene>
<dbReference type="AlphaFoldDB" id="A0AAE0TI17"/>
<protein>
    <submittedName>
        <fullName evidence="7">Uncharacterized protein</fullName>
    </submittedName>
</protein>
<dbReference type="GO" id="GO:0035725">
    <property type="term" value="P:sodium ion transmembrane transport"/>
    <property type="evidence" value="ECO:0007669"/>
    <property type="project" value="TreeGrafter"/>
</dbReference>
<dbReference type="PROSITE" id="PS50267">
    <property type="entry name" value="NA_NEUROTRAN_SYMP_3"/>
    <property type="match status" value="1"/>
</dbReference>
<keyword evidence="3 6" id="KW-0812">Transmembrane</keyword>
<dbReference type="PANTHER" id="PTHR11616">
    <property type="entry name" value="SODIUM/CHLORIDE DEPENDENT TRANSPORTER"/>
    <property type="match status" value="1"/>
</dbReference>
<dbReference type="InterPro" id="IPR037272">
    <property type="entry name" value="SNS_sf"/>
</dbReference>
<feature type="transmembrane region" description="Helical" evidence="6">
    <location>
        <begin position="55"/>
        <end position="76"/>
    </location>
</feature>
<reference evidence="7" key="2">
    <citation type="journal article" date="2021" name="Genome Biol. Evol.">
        <title>Developing a high-quality reference genome for a parasitic bivalve with doubly uniparental inheritance (Bivalvia: Unionida).</title>
        <authorList>
            <person name="Smith C.H."/>
        </authorList>
    </citation>
    <scope>NUCLEOTIDE SEQUENCE</scope>
    <source>
        <strain evidence="7">CHS0354</strain>
        <tissue evidence="7">Mantle</tissue>
    </source>
</reference>
<feature type="transmembrane region" description="Helical" evidence="6">
    <location>
        <begin position="24"/>
        <end position="43"/>
    </location>
</feature>
<reference evidence="7" key="3">
    <citation type="submission" date="2023-05" db="EMBL/GenBank/DDBJ databases">
        <authorList>
            <person name="Smith C.H."/>
        </authorList>
    </citation>
    <scope>NUCLEOTIDE SEQUENCE</scope>
    <source>
        <strain evidence="7">CHS0354</strain>
        <tissue evidence="7">Mantle</tissue>
    </source>
</reference>
<evidence type="ECO:0000256" key="3">
    <source>
        <dbReference type="ARBA" id="ARBA00022692"/>
    </source>
</evidence>
<dbReference type="InterPro" id="IPR000175">
    <property type="entry name" value="Na/ntran_symport"/>
</dbReference>
<dbReference type="Proteomes" id="UP001195483">
    <property type="component" value="Unassembled WGS sequence"/>
</dbReference>
<dbReference type="Pfam" id="PF00209">
    <property type="entry name" value="SNF"/>
    <property type="match status" value="1"/>
</dbReference>
<evidence type="ECO:0000256" key="5">
    <source>
        <dbReference type="ARBA" id="ARBA00023136"/>
    </source>
</evidence>
<evidence type="ECO:0000256" key="4">
    <source>
        <dbReference type="ARBA" id="ARBA00022989"/>
    </source>
</evidence>
<evidence type="ECO:0000256" key="1">
    <source>
        <dbReference type="ARBA" id="ARBA00004141"/>
    </source>
</evidence>
<keyword evidence="8" id="KW-1185">Reference proteome</keyword>
<reference evidence="7" key="1">
    <citation type="journal article" date="2021" name="Genome Biol. Evol.">
        <title>A High-Quality Reference Genome for a Parasitic Bivalve with Doubly Uniparental Inheritance (Bivalvia: Unionida).</title>
        <authorList>
            <person name="Smith C.H."/>
        </authorList>
    </citation>
    <scope>NUCLEOTIDE SEQUENCE</scope>
    <source>
        <strain evidence="7">CHS0354</strain>
    </source>
</reference>
<organism evidence="7 8">
    <name type="scientific">Potamilus streckersoni</name>
    <dbReference type="NCBI Taxonomy" id="2493646"/>
    <lineage>
        <taxon>Eukaryota</taxon>
        <taxon>Metazoa</taxon>
        <taxon>Spiralia</taxon>
        <taxon>Lophotrochozoa</taxon>
        <taxon>Mollusca</taxon>
        <taxon>Bivalvia</taxon>
        <taxon>Autobranchia</taxon>
        <taxon>Heteroconchia</taxon>
        <taxon>Palaeoheterodonta</taxon>
        <taxon>Unionida</taxon>
        <taxon>Unionoidea</taxon>
        <taxon>Unionidae</taxon>
        <taxon>Ambleminae</taxon>
        <taxon>Lampsilini</taxon>
        <taxon>Potamilus</taxon>
    </lineage>
</organism>
<evidence type="ECO:0000313" key="7">
    <source>
        <dbReference type="EMBL" id="KAK3610761.1"/>
    </source>
</evidence>
<feature type="transmembrane region" description="Helical" evidence="6">
    <location>
        <begin position="132"/>
        <end position="153"/>
    </location>
</feature>
<evidence type="ECO:0000256" key="6">
    <source>
        <dbReference type="SAM" id="Phobius"/>
    </source>
</evidence>
<dbReference type="PANTHER" id="PTHR11616:SF240">
    <property type="entry name" value="BLOATED TUBULES, ISOFORM B-RELATED"/>
    <property type="match status" value="1"/>
</dbReference>
<comment type="subcellular location">
    <subcellularLocation>
        <location evidence="1">Membrane</location>
        <topology evidence="1">Multi-pass membrane protein</topology>
    </subcellularLocation>
</comment>
<keyword evidence="4 6" id="KW-1133">Transmembrane helix</keyword>
<dbReference type="SUPFAM" id="SSF161070">
    <property type="entry name" value="SNF-like"/>
    <property type="match status" value="1"/>
</dbReference>
<evidence type="ECO:0000256" key="2">
    <source>
        <dbReference type="ARBA" id="ARBA00022448"/>
    </source>
</evidence>
<proteinExistence type="predicted"/>
<sequence length="218" mass="24676">FGMAETVVGALIDSFPHFLLRRKIYVVIGVNVVLFVLGLPFTTNGGIYLFQLFDWYSSSVGLLFGSSIEVIILGWIYGFNRLSNDIKLMTGKDSSVFLRTMICLLTPITVTVCFILRMTSYGEPNYGDGYKYKPYAIAIGNFLAFFPIIPLIISMMRQCTSTSGSFNMRLKSLFSPTQEWGPNHRKTRKEYITQCDQEASCFERVKFNLIGTQDTPLI</sequence>
<dbReference type="GO" id="GO:0005886">
    <property type="term" value="C:plasma membrane"/>
    <property type="evidence" value="ECO:0007669"/>
    <property type="project" value="TreeGrafter"/>
</dbReference>
<accession>A0AAE0TI17</accession>
<keyword evidence="2" id="KW-0813">Transport</keyword>
<feature type="non-terminal residue" evidence="7">
    <location>
        <position position="1"/>
    </location>
</feature>
<name>A0AAE0TI17_9BIVA</name>
<feature type="transmembrane region" description="Helical" evidence="6">
    <location>
        <begin position="96"/>
        <end position="120"/>
    </location>
</feature>
<evidence type="ECO:0000313" key="8">
    <source>
        <dbReference type="Proteomes" id="UP001195483"/>
    </source>
</evidence>
<dbReference type="GO" id="GO:0006865">
    <property type="term" value="P:amino acid transport"/>
    <property type="evidence" value="ECO:0007669"/>
    <property type="project" value="TreeGrafter"/>
</dbReference>
<dbReference type="EMBL" id="JAEAOA010001692">
    <property type="protein sequence ID" value="KAK3610761.1"/>
    <property type="molecule type" value="Genomic_DNA"/>
</dbReference>
<comment type="caution">
    <text evidence="7">The sequence shown here is derived from an EMBL/GenBank/DDBJ whole genome shotgun (WGS) entry which is preliminary data.</text>
</comment>
<keyword evidence="5 6" id="KW-0472">Membrane</keyword>